<feature type="compositionally biased region" description="Basic and acidic residues" evidence="1">
    <location>
        <begin position="118"/>
        <end position="127"/>
    </location>
</feature>
<protein>
    <submittedName>
        <fullName evidence="2">Uncharacterized protein</fullName>
    </submittedName>
</protein>
<feature type="compositionally biased region" description="Basic and acidic residues" evidence="1">
    <location>
        <begin position="91"/>
        <end position="107"/>
    </location>
</feature>
<name>A0AA41QZ95_9MICO</name>
<feature type="region of interest" description="Disordered" evidence="1">
    <location>
        <begin position="669"/>
        <end position="691"/>
    </location>
</feature>
<dbReference type="Proteomes" id="UP001165341">
    <property type="component" value="Unassembled WGS sequence"/>
</dbReference>
<comment type="caution">
    <text evidence="2">The sequence shown here is derived from an EMBL/GenBank/DDBJ whole genome shotgun (WGS) entry which is preliminary data.</text>
</comment>
<gene>
    <name evidence="2" type="ORF">MQH31_17480</name>
</gene>
<dbReference type="EMBL" id="JALGAR010000006">
    <property type="protein sequence ID" value="MCI4659598.1"/>
    <property type="molecule type" value="Genomic_DNA"/>
</dbReference>
<dbReference type="AlphaFoldDB" id="A0AA41QZ95"/>
<accession>A0AA41QZ95</accession>
<evidence type="ECO:0000256" key="1">
    <source>
        <dbReference type="SAM" id="MobiDB-lite"/>
    </source>
</evidence>
<evidence type="ECO:0000313" key="3">
    <source>
        <dbReference type="Proteomes" id="UP001165341"/>
    </source>
</evidence>
<organism evidence="2 3">
    <name type="scientific">Cryobacterium zhongshanensis</name>
    <dbReference type="NCBI Taxonomy" id="2928153"/>
    <lineage>
        <taxon>Bacteria</taxon>
        <taxon>Bacillati</taxon>
        <taxon>Actinomycetota</taxon>
        <taxon>Actinomycetes</taxon>
        <taxon>Micrococcales</taxon>
        <taxon>Microbacteriaceae</taxon>
        <taxon>Cryobacterium</taxon>
    </lineage>
</organism>
<sequence>MAEPKRNLNIPVYEGLAPEGAFLGEDLIDAEVIDAGPNLGERVRSRATRDAEAAAGTFRNVRANGVKDAFFTQPADAAREARGAGSAGVRARQEGRARREGQARARSEQASATKQSRTARDNLHREAKLDPLAKLKLDTVQAGESYMNSLRMSGILDAGETKETQRKQLSGMHQVYASMMVLQCVQPLQQGLTGQNIASVLGMGASMWMLSPNFRTQAGSFAGQMREAIQSKIDGRGTKKDLKAQDKFDSLASKGKSDQLASRWQKRLDKIEHAERGHRLPFTAQSAAMTEVALAESAYADMRRPGADRGMVQDRYDSALSALYEFVDADGLNREDVSRSMRVIVGQRLEKDPTLANVFTELGHGRFTKSEPREVYINGTTDRATVWTGDFVDSYEDRTISKGSFRLRPVVGVSEHRMMAAETLSADMTSAKSVGELNDVLSQYVVASAVAQYPNVVDQIEDPAARGRFAKAKTMFNSMSADGLSPQEQQFAYSAAYVDAVEVVQRLNPELGNKWAAEYGDQWREKVAESMKAYNDMGAQAEHPKSGKPASETHFSSTPNAHRNSAGNAQSSSDTVEAEPADDDYAHYMDFTVDDGFVMPKDASEEGEVIDGEFIDDPALESGRARETIVDGVRSTSPQSDYERGVELKSTASRIRRARVNQHYNEIETGGITGIGSDAAEPLQDVDFELG</sequence>
<feature type="region of interest" description="Disordered" evidence="1">
    <location>
        <begin position="537"/>
        <end position="579"/>
    </location>
</feature>
<dbReference type="RefSeq" id="WP_243013089.1">
    <property type="nucleotide sequence ID" value="NZ_JALGAR010000006.1"/>
</dbReference>
<proteinExistence type="predicted"/>
<reference evidence="2" key="1">
    <citation type="submission" date="2022-03" db="EMBL/GenBank/DDBJ databases">
        <title>Cryobacterium sp. nov. strain ZS14-85, isolated from Antarctic soil.</title>
        <authorList>
            <person name="Li J."/>
            <person name="Niu G."/>
        </authorList>
    </citation>
    <scope>NUCLEOTIDE SEQUENCE</scope>
    <source>
        <strain evidence="2">ZS14-85</strain>
    </source>
</reference>
<keyword evidence="3" id="KW-1185">Reference proteome</keyword>
<feature type="region of interest" description="Disordered" evidence="1">
    <location>
        <begin position="77"/>
        <end position="127"/>
    </location>
</feature>
<evidence type="ECO:0000313" key="2">
    <source>
        <dbReference type="EMBL" id="MCI4659598.1"/>
    </source>
</evidence>
<feature type="compositionally biased region" description="Polar residues" evidence="1">
    <location>
        <begin position="553"/>
        <end position="575"/>
    </location>
</feature>